<accession>A0AC61MSL4</accession>
<reference evidence="1 2" key="1">
    <citation type="journal article" date="2022" name="Int. J. Syst. Evol. Microbiol.">
        <title>Miniphocaeibacter halophilus sp. nov., an ammonium-tolerant acetate-producing bacterium isolated from a biogas system.</title>
        <authorList>
            <person name="Schnurer A."/>
            <person name="Singh A."/>
            <person name="Bi S."/>
            <person name="Qiao W."/>
            <person name="Westerholm M."/>
        </authorList>
    </citation>
    <scope>NUCLEOTIDE SEQUENCE [LARGE SCALE GENOMIC DNA]</scope>
    <source>
        <strain evidence="1 2">AMB_01</strain>
    </source>
</reference>
<keyword evidence="2" id="KW-1185">Reference proteome</keyword>
<dbReference type="EMBL" id="CP066744">
    <property type="protein sequence ID" value="QQK08634.1"/>
    <property type="molecule type" value="Genomic_DNA"/>
</dbReference>
<protein>
    <submittedName>
        <fullName evidence="1">GntR family transcriptional regulator</fullName>
    </submittedName>
</protein>
<name>A0AC61MSL4_9FIRM</name>
<sequence length="216" mass="25791">MINKLSLNEQIYEAIRKDIFTNKIKNGSILVNKDLQERFDVSSSPIRDAINRLEQDGLIYKITRAGAEVITLDYDKTKEINELMQIITSGSITLSIKHKNKKELDKKLIELLKIQKEYLNTDKYFYYDYCFHKLFFEYSNNEFLIKIYNQYNVLFEMAVRSLDAIYNNEAKIIHRQQSLECHEEISENFIDNNLNKTLLSIEKHYDHADEIFKKYY</sequence>
<evidence type="ECO:0000313" key="1">
    <source>
        <dbReference type="EMBL" id="QQK08634.1"/>
    </source>
</evidence>
<evidence type="ECO:0000313" key="2">
    <source>
        <dbReference type="Proteomes" id="UP000595814"/>
    </source>
</evidence>
<gene>
    <name evidence="1" type="ORF">JFY71_03585</name>
</gene>
<proteinExistence type="predicted"/>
<dbReference type="Proteomes" id="UP000595814">
    <property type="component" value="Chromosome"/>
</dbReference>
<organism evidence="1 2">
    <name type="scientific">Miniphocaeibacter halophilus</name>
    <dbReference type="NCBI Taxonomy" id="2931922"/>
    <lineage>
        <taxon>Bacteria</taxon>
        <taxon>Bacillati</taxon>
        <taxon>Bacillota</taxon>
        <taxon>Tissierellia</taxon>
        <taxon>Tissierellales</taxon>
        <taxon>Peptoniphilaceae</taxon>
        <taxon>Miniphocaeibacter</taxon>
    </lineage>
</organism>